<evidence type="ECO:0000313" key="3">
    <source>
        <dbReference type="Proteomes" id="UP000317043"/>
    </source>
</evidence>
<accession>A0A543AR30</accession>
<keyword evidence="3" id="KW-1185">Reference proteome</keyword>
<dbReference type="Proteomes" id="UP000317043">
    <property type="component" value="Unassembled WGS sequence"/>
</dbReference>
<organism evidence="2 3">
    <name type="scientific">Stackebrandtia endophytica</name>
    <dbReference type="NCBI Taxonomy" id="1496996"/>
    <lineage>
        <taxon>Bacteria</taxon>
        <taxon>Bacillati</taxon>
        <taxon>Actinomycetota</taxon>
        <taxon>Actinomycetes</taxon>
        <taxon>Glycomycetales</taxon>
        <taxon>Glycomycetaceae</taxon>
        <taxon>Stackebrandtia</taxon>
    </lineage>
</organism>
<dbReference type="EMBL" id="VFOW01000001">
    <property type="protein sequence ID" value="TQL75032.1"/>
    <property type="molecule type" value="Genomic_DNA"/>
</dbReference>
<dbReference type="AlphaFoldDB" id="A0A543AR30"/>
<evidence type="ECO:0000313" key="2">
    <source>
        <dbReference type="EMBL" id="TQL75032.1"/>
    </source>
</evidence>
<dbReference type="RefSeq" id="WP_142034585.1">
    <property type="nucleotide sequence ID" value="NZ_JBHTGS010000002.1"/>
</dbReference>
<keyword evidence="1" id="KW-1133">Transmembrane helix</keyword>
<dbReference type="InParanoid" id="A0A543AR30"/>
<comment type="caution">
    <text evidence="2">The sequence shown here is derived from an EMBL/GenBank/DDBJ whole genome shotgun (WGS) entry which is preliminary data.</text>
</comment>
<feature type="transmembrane region" description="Helical" evidence="1">
    <location>
        <begin position="36"/>
        <end position="56"/>
    </location>
</feature>
<name>A0A543AR30_9ACTN</name>
<feature type="transmembrane region" description="Helical" evidence="1">
    <location>
        <begin position="134"/>
        <end position="157"/>
    </location>
</feature>
<evidence type="ECO:0000256" key="1">
    <source>
        <dbReference type="SAM" id="Phobius"/>
    </source>
</evidence>
<reference evidence="2 3" key="1">
    <citation type="submission" date="2019-06" db="EMBL/GenBank/DDBJ databases">
        <title>Sequencing the genomes of 1000 actinobacteria strains.</title>
        <authorList>
            <person name="Klenk H.-P."/>
        </authorList>
    </citation>
    <scope>NUCLEOTIDE SEQUENCE [LARGE SCALE GENOMIC DNA]</scope>
    <source>
        <strain evidence="2 3">DSM 45928</strain>
    </source>
</reference>
<keyword evidence="1" id="KW-0472">Membrane</keyword>
<proteinExistence type="predicted"/>
<protein>
    <submittedName>
        <fullName evidence="2">Uncharacterized protein</fullName>
    </submittedName>
</protein>
<feature type="transmembrane region" description="Helical" evidence="1">
    <location>
        <begin position="12"/>
        <end position="30"/>
    </location>
</feature>
<keyword evidence="1" id="KW-0812">Transmembrane</keyword>
<gene>
    <name evidence="2" type="ORF">FB566_0524</name>
</gene>
<sequence length="158" mass="17568">MARRRSKKTSTTTPILIAVGFVTLFLLEMIRKGHWWTFAQVATIAIAVLGAWVLFLRSTRCGYITYQGQPCRLAAPGELRGCKKYHKGLKMEALVNHLGLKHPRQHMQKAWMGAPAEPEPAPKPGKLEHPAYDITMLVATIFSAFAAVAMPVVQMILT</sequence>